<evidence type="ECO:0000313" key="2">
    <source>
        <dbReference type="EMBL" id="PPE04274.1"/>
    </source>
</evidence>
<comment type="caution">
    <text evidence="2">The sequence shown here is derived from an EMBL/GenBank/DDBJ whole genome shotgun (WGS) entry which is preliminary data.</text>
</comment>
<proteinExistence type="predicted"/>
<name>A0A2S5RAB4_9PROT</name>
<accession>A0A2S5RAB4</accession>
<keyword evidence="3" id="KW-1185">Reference proteome</keyword>
<sequence length="300" mass="35454">MIKNSTLYWMIAISFFGVHQVHAKPVDIKEMEKSIEETMKQYYAKYKGQIDEAPDFGAVPKNLIELPLKDILEKLDNPLWTLPKLKQLENIIQTLNRKNLPLDLEGMTSGHHESIEIFLKQIKEKISDLENSLKSKKPGDIEKLEKYVDDTIDIYYKQYKVQKDQEPKLEEVPTIFLKAPLTKILEQLDYSLWTLPKLKTLEKRVKKFYKKNFIPEKKGVTFDHHNNIHYFLKQIEEKISDLKNDLNPKDLKKTSDKVRDKTPIKETEEIKEAEATKEKKESLTKNKEGKMQRLKNFFFK</sequence>
<gene>
    <name evidence="2" type="ORF">HCUR_00465</name>
</gene>
<feature type="region of interest" description="Disordered" evidence="1">
    <location>
        <begin position="250"/>
        <end position="287"/>
    </location>
</feature>
<evidence type="ECO:0000256" key="1">
    <source>
        <dbReference type="SAM" id="MobiDB-lite"/>
    </source>
</evidence>
<reference evidence="2 3" key="1">
    <citation type="submission" date="2017-11" db="EMBL/GenBank/DDBJ databases">
        <title>Comparative genomic analysis of Holospora spp., intranuclear symbionts of paramecia.</title>
        <authorList>
            <person name="Garushyants S.K."/>
            <person name="Beliavskaya A."/>
            <person name="Malko D.B."/>
            <person name="Logacheva M.D."/>
            <person name="Rautian M.S."/>
            <person name="Gelfand M.S."/>
        </authorList>
    </citation>
    <scope>NUCLEOTIDE SEQUENCE [LARGE SCALE GENOMIC DNA]</scope>
    <source>
        <strain evidence="3">02AZ16</strain>
    </source>
</reference>
<organism evidence="2 3">
    <name type="scientific">Holospora curviuscula</name>
    <dbReference type="NCBI Taxonomy" id="1082868"/>
    <lineage>
        <taxon>Bacteria</taxon>
        <taxon>Pseudomonadati</taxon>
        <taxon>Pseudomonadota</taxon>
        <taxon>Alphaproteobacteria</taxon>
        <taxon>Holosporales</taxon>
        <taxon>Holosporaceae</taxon>
        <taxon>Holospora</taxon>
    </lineage>
</organism>
<dbReference type="EMBL" id="PHHC01000078">
    <property type="protein sequence ID" value="PPE04274.1"/>
    <property type="molecule type" value="Genomic_DNA"/>
</dbReference>
<dbReference type="Proteomes" id="UP000239425">
    <property type="component" value="Unassembled WGS sequence"/>
</dbReference>
<evidence type="ECO:0000313" key="3">
    <source>
        <dbReference type="Proteomes" id="UP000239425"/>
    </source>
</evidence>
<dbReference type="AlphaFoldDB" id="A0A2S5RAB4"/>
<protein>
    <submittedName>
        <fullName evidence="2">Uncharacterized protein</fullName>
    </submittedName>
</protein>